<gene>
    <name evidence="2" type="ORF">FVE85_2113</name>
</gene>
<dbReference type="AlphaFoldDB" id="A0A5J4YXV1"/>
<dbReference type="OMA" id="MFSPESA"/>
<comment type="caution">
    <text evidence="2">The sequence shown here is derived from an EMBL/GenBank/DDBJ whole genome shotgun (WGS) entry which is preliminary data.</text>
</comment>
<protein>
    <submittedName>
        <fullName evidence="2">Uncharacterized protein</fullName>
    </submittedName>
</protein>
<keyword evidence="3" id="KW-1185">Reference proteome</keyword>
<proteinExistence type="predicted"/>
<accession>A0A5J4YXV1</accession>
<dbReference type="OrthoDB" id="5357at2759"/>
<organism evidence="2 3">
    <name type="scientific">Porphyridium purpureum</name>
    <name type="common">Red alga</name>
    <name type="synonym">Porphyridium cruentum</name>
    <dbReference type="NCBI Taxonomy" id="35688"/>
    <lineage>
        <taxon>Eukaryota</taxon>
        <taxon>Rhodophyta</taxon>
        <taxon>Bangiophyceae</taxon>
        <taxon>Porphyridiales</taxon>
        <taxon>Porphyridiaceae</taxon>
        <taxon>Porphyridium</taxon>
    </lineage>
</organism>
<dbReference type="Proteomes" id="UP000324585">
    <property type="component" value="Unassembled WGS sequence"/>
</dbReference>
<evidence type="ECO:0000313" key="2">
    <source>
        <dbReference type="EMBL" id="KAA8495958.1"/>
    </source>
</evidence>
<evidence type="ECO:0000256" key="1">
    <source>
        <dbReference type="SAM" id="MobiDB-lite"/>
    </source>
</evidence>
<reference evidence="3" key="1">
    <citation type="journal article" date="2019" name="Nat. Commun.">
        <title>Expansion of phycobilisome linker gene families in mesophilic red algae.</title>
        <authorList>
            <person name="Lee J."/>
            <person name="Kim D."/>
            <person name="Bhattacharya D."/>
            <person name="Yoon H.S."/>
        </authorList>
    </citation>
    <scope>NUCLEOTIDE SEQUENCE [LARGE SCALE GENOMIC DNA]</scope>
    <source>
        <strain evidence="3">CCMP 1328</strain>
    </source>
</reference>
<sequence length="325" mass="36009">MNVGFVSLGHGAATRWRHCHDHRKQEFRGGRRVNGVSVGKLGMRPRRNAARVQMSLSEPVLFPETLRAAGTLFESYPRLMFSPESAALAHSGVPNLAPSALLWAFACYFGFSERVRWGTELNRRLRVALERSVLPPGEKVAVASSSDGQSSADAQSPPEPEHGAAELVAAALHSLPFLLAAIGIDTLLRKSVGETWTLSSATTAVLWSGVYELGRWSAGSFMSEEEKEAERKAYDAFCEFADRALKRSGRCHFSDVASAFRLQCPAYRTRSKLSDEQIRRFIRRAAPDAVRSPNGFYRNLSILSKQELRERAAQVQVSASRDREQ</sequence>
<name>A0A5J4YXV1_PORPP</name>
<evidence type="ECO:0000313" key="3">
    <source>
        <dbReference type="Proteomes" id="UP000324585"/>
    </source>
</evidence>
<feature type="region of interest" description="Disordered" evidence="1">
    <location>
        <begin position="139"/>
        <end position="162"/>
    </location>
</feature>
<dbReference type="EMBL" id="VRMN01000003">
    <property type="protein sequence ID" value="KAA8495958.1"/>
    <property type="molecule type" value="Genomic_DNA"/>
</dbReference>
<feature type="compositionally biased region" description="Low complexity" evidence="1">
    <location>
        <begin position="140"/>
        <end position="156"/>
    </location>
</feature>